<evidence type="ECO:0000313" key="10">
    <source>
        <dbReference type="EMBL" id="OEJ85355.1"/>
    </source>
</evidence>
<feature type="transmembrane region" description="Helical" evidence="8">
    <location>
        <begin position="474"/>
        <end position="494"/>
    </location>
</feature>
<feature type="transmembrane region" description="Helical" evidence="8">
    <location>
        <begin position="412"/>
        <end position="433"/>
    </location>
</feature>
<accession>A0A1E5REP0</accession>
<dbReference type="GO" id="GO:0009272">
    <property type="term" value="P:fungal-type cell wall biogenesis"/>
    <property type="evidence" value="ECO:0007669"/>
    <property type="project" value="TreeGrafter"/>
</dbReference>
<dbReference type="GO" id="GO:0055085">
    <property type="term" value="P:transmembrane transport"/>
    <property type="evidence" value="ECO:0007669"/>
    <property type="project" value="TreeGrafter"/>
</dbReference>
<keyword evidence="5 8" id="KW-1133">Transmembrane helix</keyword>
<comment type="caution">
    <text evidence="10">The sequence shown here is derived from an EMBL/GenBank/DDBJ whole genome shotgun (WGS) entry which is preliminary data.</text>
</comment>
<dbReference type="InParanoid" id="A0A1E5REP0"/>
<dbReference type="Pfam" id="PF06011">
    <property type="entry name" value="TRP"/>
    <property type="match status" value="1"/>
</dbReference>
<keyword evidence="4" id="KW-0732">Signal</keyword>
<feature type="transmembrane region" description="Helical" evidence="8">
    <location>
        <begin position="210"/>
        <end position="228"/>
    </location>
</feature>
<gene>
    <name evidence="10" type="ORF">AWRI3579_g1875</name>
</gene>
<feature type="transmembrane region" description="Helical" evidence="8">
    <location>
        <begin position="531"/>
        <end position="550"/>
    </location>
</feature>
<dbReference type="InterPro" id="IPR040241">
    <property type="entry name" value="TRP_Flc/Pkd2-like"/>
</dbReference>
<evidence type="ECO:0000256" key="4">
    <source>
        <dbReference type="ARBA" id="ARBA00022729"/>
    </source>
</evidence>
<dbReference type="Proteomes" id="UP000095728">
    <property type="component" value="Unassembled WGS sequence"/>
</dbReference>
<feature type="compositionally biased region" description="Polar residues" evidence="7">
    <location>
        <begin position="773"/>
        <end position="802"/>
    </location>
</feature>
<feature type="domain" description="ML-like" evidence="9">
    <location>
        <begin position="31"/>
        <end position="172"/>
    </location>
</feature>
<keyword evidence="6 8" id="KW-0472">Membrane</keyword>
<feature type="transmembrane region" description="Helical" evidence="8">
    <location>
        <begin position="260"/>
        <end position="281"/>
    </location>
</feature>
<evidence type="ECO:0000256" key="1">
    <source>
        <dbReference type="ARBA" id="ARBA00004141"/>
    </source>
</evidence>
<dbReference type="PANTHER" id="PTHR31145">
    <property type="entry name" value="INTEGRAL MEMBRANE PROTEIN (AFU_ORTHOLOGUE AFUA_7G01610)"/>
    <property type="match status" value="1"/>
</dbReference>
<sequence>MIFIRSLQNTFITYILASLFLVPATLVQARRTLSASSLVSCMQNSQLVAKSFDVYFDPDSSALHYSLDINTEISGEITAYVDVYAYGFKIISRTIDVCDIGWKQFCPISPGTINVESIQYISEEYTKLIPGIAYQVPDIDAVARLKIVKSDDLDGQVLACIQAYFTNGKTVAQTGVKWATAVVAGIGLLISALLAAFGNSVAATHIGANAMSLFLYFQNVAIISMLHVEYLPPIASSWAENLVWSMGLIRISFMQKIFRWYVEATGGTPALFLTSTTYSVLPQKLRKRALDYIKPLVKRAKQPVLYGNSNVKIFRGMKRVGYRMNIENTSIVPTGFTFFILCGYLLAAIIIASKFLIELFIKWGWVKNSRLISFRKSWTAVIKGALLKYFCIGFTQVAILGMWEFFERDSPAVIVLAVIYIIVILGLMIWSAYRTWYFGRQSTLAYQNPAALLYGDDRVLTKFGWFYSMFNAQYYWWGGIVLLYSFVKALFVALAQNSGMTQALAIFIVELIYFGALIYFEPYLDKRTNVLNILIQTVNLINSFLFMFFSDLFGQPAAVASIMAWVFFILNAAFSLILLLMVLVYTGIVLWKYKNPDVNFKPARDDRFSFQKGDSYVGALDDKVAKELLSLGTAVKQHDTNWEDQLQEQKQVMQNEEYNASTQMFQTKANGSYADLLGESSSSTDTNEKVENSASSATNEAHPGLKSRLKSFTAKLKRNPTMDSTASFTSLSKRPTNDPTPEMYISPSQIPSDKSHERTASESKTGLMKSAHSADNLTDSLKYPQTLNREASSDSFYNQEAQGTADVVNRL</sequence>
<evidence type="ECO:0000256" key="6">
    <source>
        <dbReference type="ARBA" id="ARBA00023136"/>
    </source>
</evidence>
<reference evidence="11" key="1">
    <citation type="journal article" date="2016" name="Genome Announc.">
        <title>Genome sequences of three species of Hanseniaspora isolated from spontaneous wine fermentations.</title>
        <authorList>
            <person name="Sternes P.R."/>
            <person name="Lee D."/>
            <person name="Kutyna D.R."/>
            <person name="Borneman A.R."/>
        </authorList>
    </citation>
    <scope>NUCLEOTIDE SEQUENCE [LARGE SCALE GENOMIC DNA]</scope>
    <source>
        <strain evidence="11">AWRI3579</strain>
    </source>
</reference>
<evidence type="ECO:0000256" key="2">
    <source>
        <dbReference type="ARBA" id="ARBA00010642"/>
    </source>
</evidence>
<dbReference type="InterPro" id="IPR010308">
    <property type="entry name" value="TRP_C"/>
</dbReference>
<dbReference type="InterPro" id="IPR032800">
    <property type="entry name" value="TRP_N"/>
</dbReference>
<dbReference type="SMART" id="SM01320">
    <property type="entry name" value="TRP_N"/>
    <property type="match status" value="1"/>
</dbReference>
<dbReference type="EMBL" id="LPNM01000007">
    <property type="protein sequence ID" value="OEJ85355.1"/>
    <property type="molecule type" value="Genomic_DNA"/>
</dbReference>
<dbReference type="STRING" id="56408.A0A1E5REP0"/>
<feature type="transmembrane region" description="Helical" evidence="8">
    <location>
        <begin position="562"/>
        <end position="591"/>
    </location>
</feature>
<dbReference type="FunCoup" id="A0A1E5REP0">
    <property type="interactions" value="64"/>
</dbReference>
<organism evidence="10 11">
    <name type="scientific">Hanseniaspora osmophila</name>
    <dbReference type="NCBI Taxonomy" id="56408"/>
    <lineage>
        <taxon>Eukaryota</taxon>
        <taxon>Fungi</taxon>
        <taxon>Dikarya</taxon>
        <taxon>Ascomycota</taxon>
        <taxon>Saccharomycotina</taxon>
        <taxon>Saccharomycetes</taxon>
        <taxon>Saccharomycodales</taxon>
        <taxon>Saccharomycodaceae</taxon>
        <taxon>Hanseniaspora</taxon>
    </lineage>
</organism>
<dbReference type="AlphaFoldDB" id="A0A1E5REP0"/>
<dbReference type="Pfam" id="PF14558">
    <property type="entry name" value="TRP_N"/>
    <property type="match status" value="1"/>
</dbReference>
<name>A0A1E5REP0_9ASCO</name>
<dbReference type="OrthoDB" id="5212126at2759"/>
<dbReference type="PANTHER" id="PTHR31145:SF4">
    <property type="entry name" value="FLAVIN CARRIER PROTEIN 1-RELATED"/>
    <property type="match status" value="1"/>
</dbReference>
<feature type="region of interest" description="Disordered" evidence="7">
    <location>
        <begin position="675"/>
        <end position="811"/>
    </location>
</feature>
<dbReference type="GO" id="GO:0016020">
    <property type="term" value="C:membrane"/>
    <property type="evidence" value="ECO:0007669"/>
    <property type="project" value="UniProtKB-SubCell"/>
</dbReference>
<evidence type="ECO:0000313" key="11">
    <source>
        <dbReference type="Proteomes" id="UP000095728"/>
    </source>
</evidence>
<evidence type="ECO:0000256" key="5">
    <source>
        <dbReference type="ARBA" id="ARBA00022989"/>
    </source>
</evidence>
<feature type="transmembrane region" description="Helical" evidence="8">
    <location>
        <begin position="338"/>
        <end position="365"/>
    </location>
</feature>
<keyword evidence="3 8" id="KW-0812">Transmembrane</keyword>
<evidence type="ECO:0000256" key="8">
    <source>
        <dbReference type="SAM" id="Phobius"/>
    </source>
</evidence>
<comment type="similarity">
    <text evidence="2">Belongs to the transient receptor potential (TRP) ion channel family.</text>
</comment>
<feature type="transmembrane region" description="Helical" evidence="8">
    <location>
        <begin position="500"/>
        <end position="519"/>
    </location>
</feature>
<evidence type="ECO:0000259" key="9">
    <source>
        <dbReference type="SMART" id="SM01320"/>
    </source>
</evidence>
<comment type="subcellular location">
    <subcellularLocation>
        <location evidence="1">Membrane</location>
        <topology evidence="1">Multi-pass membrane protein</topology>
    </subcellularLocation>
</comment>
<evidence type="ECO:0000256" key="7">
    <source>
        <dbReference type="SAM" id="MobiDB-lite"/>
    </source>
</evidence>
<feature type="transmembrane region" description="Helical" evidence="8">
    <location>
        <begin position="386"/>
        <end position="406"/>
    </location>
</feature>
<feature type="transmembrane region" description="Helical" evidence="8">
    <location>
        <begin position="178"/>
        <end position="198"/>
    </location>
</feature>
<protein>
    <submittedName>
        <fullName evidence="10">Flavin carrier protein 1</fullName>
    </submittedName>
</protein>
<proteinExistence type="inferred from homology"/>
<keyword evidence="11" id="KW-1185">Reference proteome</keyword>
<evidence type="ECO:0000256" key="3">
    <source>
        <dbReference type="ARBA" id="ARBA00022692"/>
    </source>
</evidence>
<feature type="compositionally biased region" description="Polar residues" evidence="7">
    <location>
        <begin position="721"/>
        <end position="739"/>
    </location>
</feature>